<evidence type="ECO:0000256" key="9">
    <source>
        <dbReference type="ARBA" id="ARBA00045650"/>
    </source>
</evidence>
<evidence type="ECO:0000256" key="2">
    <source>
        <dbReference type="ARBA" id="ARBA00023002"/>
    </source>
</evidence>
<evidence type="ECO:0000313" key="13">
    <source>
        <dbReference type="Proteomes" id="UP000430692"/>
    </source>
</evidence>
<comment type="catalytic activity">
    <reaction evidence="10">
        <text>3-hydroxypropanoate + NADP(+) = 3-oxopropanoate + NADPH + H(+)</text>
        <dbReference type="Rhea" id="RHEA:26438"/>
        <dbReference type="ChEBI" id="CHEBI:15378"/>
        <dbReference type="ChEBI" id="CHEBI:16510"/>
        <dbReference type="ChEBI" id="CHEBI:33190"/>
        <dbReference type="ChEBI" id="CHEBI:57783"/>
        <dbReference type="ChEBI" id="CHEBI:58349"/>
        <dbReference type="EC" id="1.1.1.298"/>
    </reaction>
</comment>
<evidence type="ECO:0000256" key="5">
    <source>
        <dbReference type="ARBA" id="ARBA00044059"/>
    </source>
</evidence>
<dbReference type="InterPro" id="IPR020904">
    <property type="entry name" value="Sc_DH/Rdtase_CS"/>
</dbReference>
<dbReference type="Pfam" id="PF00106">
    <property type="entry name" value="adh_short"/>
    <property type="match status" value="1"/>
</dbReference>
<comment type="caution">
    <text evidence="12">The sequence shown here is derived from an EMBL/GenBank/DDBJ whole genome shotgun (WGS) entry which is preliminary data.</text>
</comment>
<evidence type="ECO:0000256" key="8">
    <source>
        <dbReference type="ARBA" id="ARBA00044349"/>
    </source>
</evidence>
<keyword evidence="13" id="KW-1185">Reference proteome</keyword>
<evidence type="ECO:0000256" key="1">
    <source>
        <dbReference type="ARBA" id="ARBA00006484"/>
    </source>
</evidence>
<keyword evidence="2" id="KW-0560">Oxidoreductase</keyword>
<dbReference type="PROSITE" id="PS00061">
    <property type="entry name" value="ADH_SHORT"/>
    <property type="match status" value="1"/>
</dbReference>
<accession>A0A6I4VX71</accession>
<evidence type="ECO:0000256" key="11">
    <source>
        <dbReference type="RuleBase" id="RU000363"/>
    </source>
</evidence>
<dbReference type="PIRSF" id="PIRSF000126">
    <property type="entry name" value="11-beta-HSD1"/>
    <property type="match status" value="1"/>
</dbReference>
<dbReference type="RefSeq" id="WP_160801849.1">
    <property type="nucleotide sequence ID" value="NZ_WUUL01000008.1"/>
</dbReference>
<dbReference type="InterPro" id="IPR036291">
    <property type="entry name" value="NAD(P)-bd_dom_sf"/>
</dbReference>
<sequence>MNKKTALVTGASSGIGEAFAHELAKRGFDIVLVARSEEKLNKLAHKLREQVRVEIIKQDLSEEYAAKRVKEKIDEMGLEIDFLVNNAGFGTSGEFLSNSMEVDHQQVMVNVASVLDLTHVFLPKMVERGHGTIINLASLISFAPMPYMSVYGATKAFVLAFSQTLAEEYRDKGIRVLALCPGPTETKFFEVAGSNANKGMKMRTSPQVVETAFQALTRGKSVVIDGLSNTTIAQLPRLMSRSLMMRVGGRAMRKMN</sequence>
<evidence type="ECO:0000256" key="4">
    <source>
        <dbReference type="ARBA" id="ARBA00044050"/>
    </source>
</evidence>
<comment type="catalytic activity">
    <reaction evidence="3">
        <text>L-allo-threonine + NADP(+) = aminoacetone + CO2 + NADPH</text>
        <dbReference type="Rhea" id="RHEA:43524"/>
        <dbReference type="ChEBI" id="CHEBI:16526"/>
        <dbReference type="ChEBI" id="CHEBI:57783"/>
        <dbReference type="ChEBI" id="CHEBI:58320"/>
        <dbReference type="ChEBI" id="CHEBI:58349"/>
        <dbReference type="ChEBI" id="CHEBI:58585"/>
        <dbReference type="EC" id="1.1.1.381"/>
    </reaction>
</comment>
<dbReference type="EC" id="1.1.1.298" evidence="4"/>
<dbReference type="PRINTS" id="PR00080">
    <property type="entry name" value="SDRFAMILY"/>
</dbReference>
<dbReference type="GO" id="GO:0035527">
    <property type="term" value="F:3-hydroxypropionate dehydrogenase (NADP+) activity"/>
    <property type="evidence" value="ECO:0007669"/>
    <property type="project" value="UniProtKB-EC"/>
</dbReference>
<dbReference type="PRINTS" id="PR00081">
    <property type="entry name" value="GDHRDH"/>
</dbReference>
<dbReference type="InterPro" id="IPR002347">
    <property type="entry name" value="SDR_fam"/>
</dbReference>
<gene>
    <name evidence="12" type="ORF">GSM42_12335</name>
</gene>
<comment type="function">
    <text evidence="9">NADP-dependent dehydrogenase with broad substrate specificity acting on 3-hydroxy acids. Catalyzes the NADP-dependent oxidation of L-allo-threonine to L-2-amino-3-keto-butyrate, which is spontaneously decarboxylated into aminoacetone. Also acts on D-threonine, L-serine, D-serine, D-3-hydroxyisobutyrate, L-3-hydroxyisobutyrate, D-glycerate and L-glycerate. Able to catalyze the reduction of the malonic semialdehyde to 3-hydroxypropionic acid. YdfG is apparently supplementing RutE, the presumed malonic semialdehyde reductase involved in pyrimidine degradation since both are able to detoxify malonic semialdehyde.</text>
</comment>
<dbReference type="Gene3D" id="3.40.50.720">
    <property type="entry name" value="NAD(P)-binding Rossmann-like Domain"/>
    <property type="match status" value="1"/>
</dbReference>
<evidence type="ECO:0000313" key="12">
    <source>
        <dbReference type="EMBL" id="MXQ54486.1"/>
    </source>
</evidence>
<dbReference type="EMBL" id="WUUL01000008">
    <property type="protein sequence ID" value="MXQ54486.1"/>
    <property type="molecule type" value="Genomic_DNA"/>
</dbReference>
<evidence type="ECO:0000256" key="7">
    <source>
        <dbReference type="ARBA" id="ARBA00044271"/>
    </source>
</evidence>
<protein>
    <recommendedName>
        <fullName evidence="6">NADP-dependent 3-hydroxy acid dehydrogenase YdfG</fullName>
        <ecNumber evidence="4">1.1.1.298</ecNumber>
        <ecNumber evidence="5">1.1.1.381</ecNumber>
    </recommendedName>
    <alternativeName>
        <fullName evidence="8">L-allo-threonine dehydrogenase</fullName>
    </alternativeName>
    <alternativeName>
        <fullName evidence="7">Malonic semialdehyde reductase</fullName>
    </alternativeName>
</protein>
<proteinExistence type="inferred from homology"/>
<dbReference type="Proteomes" id="UP000430692">
    <property type="component" value="Unassembled WGS sequence"/>
</dbReference>
<dbReference type="PANTHER" id="PTHR43086">
    <property type="entry name" value="VERY-LONG-CHAIN 3-OXOOACYL-COA REDUCTASE"/>
    <property type="match status" value="1"/>
</dbReference>
<dbReference type="AlphaFoldDB" id="A0A6I4VX71"/>
<comment type="similarity">
    <text evidence="1 11">Belongs to the short-chain dehydrogenases/reductases (SDR) family.</text>
</comment>
<evidence type="ECO:0000256" key="6">
    <source>
        <dbReference type="ARBA" id="ARBA00044065"/>
    </source>
</evidence>
<name>A0A6I4VX71_9BACL</name>
<organism evidence="12 13">
    <name type="scientific">Shimazuella alba</name>
    <dbReference type="NCBI Taxonomy" id="2690964"/>
    <lineage>
        <taxon>Bacteria</taxon>
        <taxon>Bacillati</taxon>
        <taxon>Bacillota</taxon>
        <taxon>Bacilli</taxon>
        <taxon>Bacillales</taxon>
        <taxon>Thermoactinomycetaceae</taxon>
        <taxon>Shimazuella</taxon>
    </lineage>
</organism>
<evidence type="ECO:0000256" key="10">
    <source>
        <dbReference type="ARBA" id="ARBA00047274"/>
    </source>
</evidence>
<evidence type="ECO:0000256" key="3">
    <source>
        <dbReference type="ARBA" id="ARBA00043812"/>
    </source>
</evidence>
<reference evidence="12 13" key="1">
    <citation type="submission" date="2019-12" db="EMBL/GenBank/DDBJ databases">
        <title>Whole-genome analyses of novel actinobacteria.</title>
        <authorList>
            <person name="Sahin N."/>
            <person name="Saygin H."/>
        </authorList>
    </citation>
    <scope>NUCLEOTIDE SEQUENCE [LARGE SCALE GENOMIC DNA]</scope>
    <source>
        <strain evidence="12 13">KC615</strain>
    </source>
</reference>
<dbReference type="SUPFAM" id="SSF51735">
    <property type="entry name" value="NAD(P)-binding Rossmann-fold domains"/>
    <property type="match status" value="1"/>
</dbReference>
<dbReference type="EC" id="1.1.1.381" evidence="5"/>
<dbReference type="PANTHER" id="PTHR43086:SF3">
    <property type="entry name" value="NADP-DEPENDENT 3-HYDROXY ACID DEHYDROGENASE YDFG"/>
    <property type="match status" value="1"/>
</dbReference>